<keyword evidence="1" id="KW-0732">Signal</keyword>
<dbReference type="PIRSF" id="PIRSF031679">
    <property type="entry name" value="Mtase_Alr7345_prd"/>
    <property type="match status" value="1"/>
</dbReference>
<dbReference type="EMBL" id="JAHKRT010000003">
    <property type="protein sequence ID" value="MBU3077438.1"/>
    <property type="molecule type" value="Genomic_DNA"/>
</dbReference>
<dbReference type="RefSeq" id="WP_216321865.1">
    <property type="nucleotide sequence ID" value="NZ_JAHKRT010000003.1"/>
</dbReference>
<keyword evidence="2" id="KW-0489">Methyltransferase</keyword>
<protein>
    <submittedName>
        <fullName evidence="2">Methyltransferase</fullName>
    </submittedName>
</protein>
<keyword evidence="2" id="KW-0808">Transferase</keyword>
<organism evidence="2 3">
    <name type="scientific">Sphingomonas quercus</name>
    <dbReference type="NCBI Taxonomy" id="2842451"/>
    <lineage>
        <taxon>Bacteria</taxon>
        <taxon>Pseudomonadati</taxon>
        <taxon>Pseudomonadota</taxon>
        <taxon>Alphaproteobacteria</taxon>
        <taxon>Sphingomonadales</taxon>
        <taxon>Sphingomonadaceae</taxon>
        <taxon>Sphingomonas</taxon>
    </lineage>
</organism>
<keyword evidence="3" id="KW-1185">Reference proteome</keyword>
<dbReference type="GO" id="GO:0008168">
    <property type="term" value="F:methyltransferase activity"/>
    <property type="evidence" value="ECO:0007669"/>
    <property type="project" value="UniProtKB-KW"/>
</dbReference>
<accession>A0ABS6BGL5</accession>
<evidence type="ECO:0000256" key="1">
    <source>
        <dbReference type="SAM" id="SignalP"/>
    </source>
</evidence>
<feature type="chain" id="PRO_5047369405" evidence="1">
    <location>
        <begin position="23"/>
        <end position="249"/>
    </location>
</feature>
<gene>
    <name evidence="2" type="ORF">KOF26_06105</name>
</gene>
<name>A0ABS6BGL5_9SPHN</name>
<proteinExistence type="predicted"/>
<feature type="signal peptide" evidence="1">
    <location>
        <begin position="1"/>
        <end position="22"/>
    </location>
</feature>
<dbReference type="GO" id="GO:0032259">
    <property type="term" value="P:methylation"/>
    <property type="evidence" value="ECO:0007669"/>
    <property type="project" value="UniProtKB-KW"/>
</dbReference>
<dbReference type="Proteomes" id="UP000776276">
    <property type="component" value="Unassembled WGS sequence"/>
</dbReference>
<reference evidence="2 3" key="1">
    <citation type="submission" date="2021-06" db="EMBL/GenBank/DDBJ databases">
        <title>Sphingomonas sp. XMGL2, whole genome shotgun sequencing project.</title>
        <authorList>
            <person name="Zhao G."/>
            <person name="Shen L."/>
        </authorList>
    </citation>
    <scope>NUCLEOTIDE SEQUENCE [LARGE SCALE GENOMIC DNA]</scope>
    <source>
        <strain evidence="2 3">XMGL2</strain>
    </source>
</reference>
<dbReference type="InterPro" id="IPR016980">
    <property type="entry name" value="S-AdoMet-dep_MeTrfase_Alr7345"/>
</dbReference>
<sequence length="249" mass="26270">MRRSLIALLMLTATASAAPALAQAPANVTTALAAPSRAKDATEDARRHPAEILTFAEVKQGQTVADLVPGGGYWTRIFSGAVGPRGHVYSVWPDTMAGAGKPGEARVKALGEEKMANNEQLVVPFGAFALPKPADVIFTSQNIHDFPNPGFGSLDLTAFGKQVLAALKPGGRFIVIDHAGAPGTGQTQTGTLHRIEAAHVRQALETAGFRYAGASNALANAEDDHTLRVFDPVLRGHTDQFVMAFVKPR</sequence>
<comment type="caution">
    <text evidence="2">The sequence shown here is derived from an EMBL/GenBank/DDBJ whole genome shotgun (WGS) entry which is preliminary data.</text>
</comment>
<evidence type="ECO:0000313" key="3">
    <source>
        <dbReference type="Proteomes" id="UP000776276"/>
    </source>
</evidence>
<evidence type="ECO:0000313" key="2">
    <source>
        <dbReference type="EMBL" id="MBU3077438.1"/>
    </source>
</evidence>